<accession>A0ABQ3FIF7</accession>
<dbReference type="InterPro" id="IPR004090">
    <property type="entry name" value="Chemotax_Me-accpt_rcpt"/>
</dbReference>
<evidence type="ECO:0000259" key="8">
    <source>
        <dbReference type="PROSITE" id="PS50111"/>
    </source>
</evidence>
<dbReference type="PANTHER" id="PTHR43531">
    <property type="entry name" value="PROTEIN ICFG"/>
    <property type="match status" value="1"/>
</dbReference>
<dbReference type="SMART" id="SM00283">
    <property type="entry name" value="MA"/>
    <property type="match status" value="1"/>
</dbReference>
<organism evidence="10 11">
    <name type="scientific">Kushneria pakistanensis</name>
    <dbReference type="NCBI Taxonomy" id="1508770"/>
    <lineage>
        <taxon>Bacteria</taxon>
        <taxon>Pseudomonadati</taxon>
        <taxon>Pseudomonadota</taxon>
        <taxon>Gammaproteobacteria</taxon>
        <taxon>Oceanospirillales</taxon>
        <taxon>Halomonadaceae</taxon>
        <taxon>Kushneria</taxon>
    </lineage>
</organism>
<keyword evidence="7" id="KW-0812">Transmembrane</keyword>
<dbReference type="InterPro" id="IPR007891">
    <property type="entry name" value="CHASE3"/>
</dbReference>
<feature type="domain" description="HAMP" evidence="9">
    <location>
        <begin position="213"/>
        <end position="265"/>
    </location>
</feature>
<dbReference type="Proteomes" id="UP000604243">
    <property type="component" value="Unassembled WGS sequence"/>
</dbReference>
<proteinExistence type="inferred from homology"/>
<evidence type="ECO:0000313" key="10">
    <source>
        <dbReference type="EMBL" id="GHC24552.1"/>
    </source>
</evidence>
<dbReference type="Pfam" id="PF00015">
    <property type="entry name" value="MCPsignal"/>
    <property type="match status" value="1"/>
</dbReference>
<dbReference type="PROSITE" id="PS50111">
    <property type="entry name" value="CHEMOTAXIS_TRANSDUC_2"/>
    <property type="match status" value="1"/>
</dbReference>
<dbReference type="SUPFAM" id="SSF58104">
    <property type="entry name" value="Methyl-accepting chemotaxis protein (MCP) signaling domain"/>
    <property type="match status" value="1"/>
</dbReference>
<keyword evidence="5" id="KW-0175">Coiled coil</keyword>
<dbReference type="CDD" id="cd11386">
    <property type="entry name" value="MCP_signal"/>
    <property type="match status" value="1"/>
</dbReference>
<evidence type="ECO:0000259" key="9">
    <source>
        <dbReference type="PROSITE" id="PS50885"/>
    </source>
</evidence>
<keyword evidence="7" id="KW-0472">Membrane</keyword>
<evidence type="ECO:0000256" key="2">
    <source>
        <dbReference type="ARBA" id="ARBA00023224"/>
    </source>
</evidence>
<evidence type="ECO:0000313" key="11">
    <source>
        <dbReference type="Proteomes" id="UP000604243"/>
    </source>
</evidence>
<dbReference type="RefSeq" id="WP_189516981.1">
    <property type="nucleotide sequence ID" value="NZ_BMZM01000002.1"/>
</dbReference>
<dbReference type="Pfam" id="PF00672">
    <property type="entry name" value="HAMP"/>
    <property type="match status" value="1"/>
</dbReference>
<feature type="transmembrane region" description="Helical" evidence="7">
    <location>
        <begin position="188"/>
        <end position="211"/>
    </location>
</feature>
<feature type="compositionally biased region" description="Low complexity" evidence="6">
    <location>
        <begin position="524"/>
        <end position="563"/>
    </location>
</feature>
<feature type="coiled-coil region" evidence="5">
    <location>
        <begin position="470"/>
        <end position="508"/>
    </location>
</feature>
<dbReference type="EMBL" id="BMZM01000002">
    <property type="protein sequence ID" value="GHC24552.1"/>
    <property type="molecule type" value="Genomic_DNA"/>
</dbReference>
<dbReference type="PANTHER" id="PTHR43531:SF14">
    <property type="entry name" value="METHYL-ACCEPTING CHEMOTAXIS PROTEIN I-RELATED"/>
    <property type="match status" value="1"/>
</dbReference>
<protein>
    <recommendedName>
        <fullName evidence="12">Chemotaxis protein</fullName>
    </recommendedName>
</protein>
<keyword evidence="1" id="KW-0488">Methylation</keyword>
<keyword evidence="2 4" id="KW-0807">Transducer</keyword>
<gene>
    <name evidence="10" type="ORF">GCM10010082_16450</name>
</gene>
<evidence type="ECO:0008006" key="12">
    <source>
        <dbReference type="Google" id="ProtNLM"/>
    </source>
</evidence>
<dbReference type="PROSITE" id="PS50885">
    <property type="entry name" value="HAMP"/>
    <property type="match status" value="1"/>
</dbReference>
<evidence type="ECO:0000256" key="5">
    <source>
        <dbReference type="SAM" id="Coils"/>
    </source>
</evidence>
<comment type="caution">
    <text evidence="10">The sequence shown here is derived from an EMBL/GenBank/DDBJ whole genome shotgun (WGS) entry which is preliminary data.</text>
</comment>
<evidence type="ECO:0000256" key="1">
    <source>
        <dbReference type="ARBA" id="ARBA00022481"/>
    </source>
</evidence>
<feature type="transmembrane region" description="Helical" evidence="7">
    <location>
        <begin position="12"/>
        <end position="31"/>
    </location>
</feature>
<dbReference type="SMART" id="SM00304">
    <property type="entry name" value="HAMP"/>
    <property type="match status" value="1"/>
</dbReference>
<dbReference type="CDD" id="cd19410">
    <property type="entry name" value="HK9-like_sensor"/>
    <property type="match status" value="1"/>
</dbReference>
<sequence length="574" mass="61933">MNHLSIRQRLYLSFGAVVLILVALVTTILITTHGLEKASRWSEHSTEVRDRLADAASALIDMETGERGFLLTGDEASLAPYHHGADVFEKSLALLTTLTADNPTQQQRLARLGSMEREWQKVEVTPALALRRAVQPDGTGMSAVVDFEQQATGKTQMDGMRVVMAELDEAEQALNVTRLEQAREGRAHVFWVSLGGGIMSAILAGVLGFLISRSIVGPLREAEMAADAIAEGRLNAVPETTRTDEIGRLLKAFRRMDNKLSEIVNDVRRNSESVSVGARQIAGGNNDLSRRTQEQAASLEQTAASMEEMTSTVKQNAENAVHAKHLTGSVRDQARKGGEVVSRTIDAMSEINASSRKIVDIVGLIDDIAFQTNLLALNAAVEAARAGEQGRGFAVVASEVRSLASRSATAAKDIKRLVEESVKRVEDGSELVDLSGKTLHEIISSVEKVSDIVAEITTASQEQATGIDQVNQAVAQMDSMTQQNAALVEQAAAASNSLEQQAEMLKQQVAYFRFTGEREREVSSRPATASPRSSAPARTPAPTARTPAPAATPARQPSRPAARAHNDVEEWESF</sequence>
<feature type="region of interest" description="Disordered" evidence="6">
    <location>
        <begin position="517"/>
        <end position="574"/>
    </location>
</feature>
<evidence type="ECO:0000256" key="7">
    <source>
        <dbReference type="SAM" id="Phobius"/>
    </source>
</evidence>
<reference evidence="11" key="1">
    <citation type="journal article" date="2019" name="Int. J. Syst. Evol. Microbiol.">
        <title>The Global Catalogue of Microorganisms (GCM) 10K type strain sequencing project: providing services to taxonomists for standard genome sequencing and annotation.</title>
        <authorList>
            <consortium name="The Broad Institute Genomics Platform"/>
            <consortium name="The Broad Institute Genome Sequencing Center for Infectious Disease"/>
            <person name="Wu L."/>
            <person name="Ma J."/>
        </authorList>
    </citation>
    <scope>NUCLEOTIDE SEQUENCE [LARGE SCALE GENOMIC DNA]</scope>
    <source>
        <strain evidence="11">KCTC 42082</strain>
    </source>
</reference>
<keyword evidence="11" id="KW-1185">Reference proteome</keyword>
<dbReference type="CDD" id="cd06225">
    <property type="entry name" value="HAMP"/>
    <property type="match status" value="1"/>
</dbReference>
<dbReference type="Pfam" id="PF05227">
    <property type="entry name" value="CHASE3"/>
    <property type="match status" value="1"/>
</dbReference>
<evidence type="ECO:0000256" key="3">
    <source>
        <dbReference type="ARBA" id="ARBA00029447"/>
    </source>
</evidence>
<dbReference type="InterPro" id="IPR051310">
    <property type="entry name" value="MCP_chemotaxis"/>
</dbReference>
<dbReference type="InterPro" id="IPR003660">
    <property type="entry name" value="HAMP_dom"/>
</dbReference>
<name>A0ABQ3FIF7_9GAMM</name>
<evidence type="ECO:0000256" key="4">
    <source>
        <dbReference type="PROSITE-ProRule" id="PRU00284"/>
    </source>
</evidence>
<comment type="similarity">
    <text evidence="3">Belongs to the methyl-accepting chemotaxis (MCP) protein family.</text>
</comment>
<dbReference type="PRINTS" id="PR00260">
    <property type="entry name" value="CHEMTRNSDUCR"/>
</dbReference>
<feature type="domain" description="Methyl-accepting transducer" evidence="8">
    <location>
        <begin position="270"/>
        <end position="499"/>
    </location>
</feature>
<keyword evidence="7" id="KW-1133">Transmembrane helix</keyword>
<dbReference type="InterPro" id="IPR004089">
    <property type="entry name" value="MCPsignal_dom"/>
</dbReference>
<evidence type="ECO:0000256" key="6">
    <source>
        <dbReference type="SAM" id="MobiDB-lite"/>
    </source>
</evidence>
<dbReference type="Gene3D" id="1.10.287.950">
    <property type="entry name" value="Methyl-accepting chemotaxis protein"/>
    <property type="match status" value="1"/>
</dbReference>